<dbReference type="HOGENOM" id="CLU_033441_0_0_1"/>
<dbReference type="Pfam" id="PF08324">
    <property type="entry name" value="PUL"/>
    <property type="match status" value="1"/>
</dbReference>
<dbReference type="eggNOG" id="KOG0324">
    <property type="taxonomic scope" value="Eukaryota"/>
</dbReference>
<dbReference type="EMBL" id="ABDF02000002">
    <property type="protein sequence ID" value="EHK26082.1"/>
    <property type="molecule type" value="Genomic_DNA"/>
</dbReference>
<evidence type="ECO:0000256" key="2">
    <source>
        <dbReference type="ARBA" id="ARBA00022670"/>
    </source>
</evidence>
<dbReference type="VEuPathDB" id="FungiDB:TRIVIDRAFT_197505"/>
<dbReference type="Pfam" id="PF05903">
    <property type="entry name" value="Peptidase_C97"/>
    <property type="match status" value="1"/>
</dbReference>
<dbReference type="PROSITE" id="PS51352">
    <property type="entry name" value="THIOREDOXIN_2"/>
    <property type="match status" value="1"/>
</dbReference>
<protein>
    <recommendedName>
        <fullName evidence="9">PUL domain-containing protein</fullName>
    </recommendedName>
</protein>
<dbReference type="GeneID" id="25789999"/>
<dbReference type="OMA" id="VTLQMAC"/>
<dbReference type="InterPro" id="IPR013766">
    <property type="entry name" value="Thioredoxin_domain"/>
</dbReference>
<evidence type="ECO:0000259" key="4">
    <source>
        <dbReference type="PROSITE" id="PS51352"/>
    </source>
</evidence>
<dbReference type="eggNOG" id="KOG0907">
    <property type="taxonomic scope" value="Eukaryota"/>
</dbReference>
<dbReference type="OrthoDB" id="21221at2759"/>
<dbReference type="Gene3D" id="3.90.1720.30">
    <property type="entry name" value="PPPDE domains"/>
    <property type="match status" value="1"/>
</dbReference>
<evidence type="ECO:0000256" key="3">
    <source>
        <dbReference type="ARBA" id="ARBA00022801"/>
    </source>
</evidence>
<dbReference type="GO" id="GO:0008233">
    <property type="term" value="F:peptidase activity"/>
    <property type="evidence" value="ECO:0007669"/>
    <property type="project" value="UniProtKB-KW"/>
</dbReference>
<gene>
    <name evidence="7" type="ORF">TRIVIDRAFT_197505</name>
</gene>
<organism evidence="7 8">
    <name type="scientific">Hypocrea virens (strain Gv29-8 / FGSC 10586)</name>
    <name type="common">Gliocladium virens</name>
    <name type="synonym">Trichoderma virens</name>
    <dbReference type="NCBI Taxonomy" id="413071"/>
    <lineage>
        <taxon>Eukaryota</taxon>
        <taxon>Fungi</taxon>
        <taxon>Dikarya</taxon>
        <taxon>Ascomycota</taxon>
        <taxon>Pezizomycotina</taxon>
        <taxon>Sordariomycetes</taxon>
        <taxon>Hypocreomycetidae</taxon>
        <taxon>Hypocreales</taxon>
        <taxon>Hypocreaceae</taxon>
        <taxon>Trichoderma</taxon>
    </lineage>
</organism>
<dbReference type="GO" id="GO:0070646">
    <property type="term" value="P:protein modification by small protein removal"/>
    <property type="evidence" value="ECO:0007669"/>
    <property type="project" value="TreeGrafter"/>
</dbReference>
<keyword evidence="8" id="KW-1185">Reference proteome</keyword>
<dbReference type="InterPro" id="IPR036249">
    <property type="entry name" value="Thioredoxin-like_sf"/>
</dbReference>
<dbReference type="STRING" id="413071.G9MH94"/>
<evidence type="ECO:0008006" key="9">
    <source>
        <dbReference type="Google" id="ProtNLM"/>
    </source>
</evidence>
<name>G9MH94_HYPVG</name>
<feature type="domain" description="PPPDE" evidence="6">
    <location>
        <begin position="1"/>
        <end position="149"/>
    </location>
</feature>
<dbReference type="CDD" id="cd02947">
    <property type="entry name" value="TRX_family"/>
    <property type="match status" value="1"/>
</dbReference>
<evidence type="ECO:0000259" key="5">
    <source>
        <dbReference type="PROSITE" id="PS51396"/>
    </source>
</evidence>
<sequence>MDVHLLVYDLSRGLARQMSMGLLGFQLDAIYHTSIELQGREYVYDGGIISIVPGSSHLGQPLERLHLGKTNLPMDVIGDYLESIRSIFTIEAIADSSKQAYDLFRHNCNNFTDAFSNFLLGKGIPGHISQMPQAVLDSPFGRMLMPQLTQGVNASRQNGSILGLQQSSQPTAPVKAVSSVKNVNSQSELSTLLDQAKTSCAVVYFTSATCAPCKMLYPLYNQLADEFAGKATLIKIDIAQPQASLVASQYSISATPTFITFLKGEQENRWSGADQAALRGNVQLLVQMAHPSHPHEKLRLPTFANPNTKPVLFGKVPPMQKLVAKMGVEISSKPEVEQLKRFIEDRATGEALDAVLPNMGHMASFLQESVTKLPIDTMFTIVDLLRCALLDPRVSGYFAEETEHKTAVSILNAVNEQSECPYALRLVTLQMACNFFSTPLFPDEILRKEHLRAPITRLISTSFLDDSHSNTRVAASSLLFNIALADRKSRLGEAKSSLPDEDLIELAASVVEAIAQEEASAEALQGMLSALGHLVYYTDLQGELADLLRALDAEGTVLAKKKAFPKEALITEVGSELLGKGLKAASG</sequence>
<keyword evidence="3" id="KW-0378">Hydrolase</keyword>
<accession>G9MH94</accession>
<dbReference type="AlphaFoldDB" id="G9MH94"/>
<dbReference type="PROSITE" id="PS51858">
    <property type="entry name" value="PPPDE"/>
    <property type="match status" value="1"/>
</dbReference>
<dbReference type="InterPro" id="IPR013535">
    <property type="entry name" value="PUL_dom"/>
</dbReference>
<dbReference type="GO" id="GO:0006508">
    <property type="term" value="P:proteolysis"/>
    <property type="evidence" value="ECO:0007669"/>
    <property type="project" value="UniProtKB-KW"/>
</dbReference>
<comment type="caution">
    <text evidence="7">The sequence shown here is derived from an EMBL/GenBank/DDBJ whole genome shotgun (WGS) entry which is preliminary data.</text>
</comment>
<proteinExistence type="inferred from homology"/>
<dbReference type="SUPFAM" id="SSF52833">
    <property type="entry name" value="Thioredoxin-like"/>
    <property type="match status" value="1"/>
</dbReference>
<reference evidence="7 8" key="1">
    <citation type="journal article" date="2011" name="Genome Biol.">
        <title>Comparative genome sequence analysis underscores mycoparasitism as the ancestral life style of Trichoderma.</title>
        <authorList>
            <person name="Kubicek C.P."/>
            <person name="Herrera-Estrella A."/>
            <person name="Seidl-Seiboth V."/>
            <person name="Martinez D.A."/>
            <person name="Druzhinina I.S."/>
            <person name="Thon M."/>
            <person name="Zeilinger S."/>
            <person name="Casas-Flores S."/>
            <person name="Horwitz B.A."/>
            <person name="Mukherjee P.K."/>
            <person name="Mukherjee M."/>
            <person name="Kredics L."/>
            <person name="Alcaraz L.D."/>
            <person name="Aerts A."/>
            <person name="Antal Z."/>
            <person name="Atanasova L."/>
            <person name="Cervantes-Badillo M.G."/>
            <person name="Challacombe J."/>
            <person name="Chertkov O."/>
            <person name="McCluskey K."/>
            <person name="Coulpier F."/>
            <person name="Deshpande N."/>
            <person name="von Doehren H."/>
            <person name="Ebbole D.J."/>
            <person name="Esquivel-Naranjo E.U."/>
            <person name="Fekete E."/>
            <person name="Flipphi M."/>
            <person name="Glaser F."/>
            <person name="Gomez-Rodriguez E.Y."/>
            <person name="Gruber S."/>
            <person name="Han C."/>
            <person name="Henrissat B."/>
            <person name="Hermosa R."/>
            <person name="Hernandez-Onate M."/>
            <person name="Karaffa L."/>
            <person name="Kosti I."/>
            <person name="Le Crom S."/>
            <person name="Lindquist E."/>
            <person name="Lucas S."/>
            <person name="Luebeck M."/>
            <person name="Luebeck P.S."/>
            <person name="Margeot A."/>
            <person name="Metz B."/>
            <person name="Misra M."/>
            <person name="Nevalainen H."/>
            <person name="Omann M."/>
            <person name="Packer N."/>
            <person name="Perrone G."/>
            <person name="Uresti-Rivera E.E."/>
            <person name="Salamov A."/>
            <person name="Schmoll M."/>
            <person name="Seiboth B."/>
            <person name="Shapiro H."/>
            <person name="Sukno S."/>
            <person name="Tamayo-Ramos J.A."/>
            <person name="Tisch D."/>
            <person name="Wiest A."/>
            <person name="Wilkinson H.H."/>
            <person name="Zhang M."/>
            <person name="Coutinho P.M."/>
            <person name="Kenerley C.M."/>
            <person name="Monte E."/>
            <person name="Baker S.E."/>
            <person name="Grigoriev I.V."/>
        </authorList>
    </citation>
    <scope>NUCLEOTIDE SEQUENCE [LARGE SCALE GENOMIC DNA]</scope>
    <source>
        <strain evidence="8">Gv29-8 / FGSC 10586</strain>
    </source>
</reference>
<dbReference type="PANTHER" id="PTHR12378:SF7">
    <property type="entry name" value="DESUMOYLATING ISOPEPTIDASE 1"/>
    <property type="match status" value="1"/>
</dbReference>
<evidence type="ECO:0000256" key="1">
    <source>
        <dbReference type="ARBA" id="ARBA00008140"/>
    </source>
</evidence>
<evidence type="ECO:0000259" key="6">
    <source>
        <dbReference type="PROSITE" id="PS51858"/>
    </source>
</evidence>
<dbReference type="InterPro" id="IPR008580">
    <property type="entry name" value="PPPDE_dom"/>
</dbReference>
<evidence type="ECO:0000313" key="7">
    <source>
        <dbReference type="EMBL" id="EHK26082.1"/>
    </source>
</evidence>
<dbReference type="PANTHER" id="PTHR12378">
    <property type="entry name" value="DESUMOYLATING ISOPEPTIDASE"/>
    <property type="match status" value="1"/>
</dbReference>
<dbReference type="InParanoid" id="G9MH94"/>
<dbReference type="PROSITE" id="PS00194">
    <property type="entry name" value="THIOREDOXIN_1"/>
    <property type="match status" value="1"/>
</dbReference>
<feature type="domain" description="PUL" evidence="5">
    <location>
        <begin position="303"/>
        <end position="580"/>
    </location>
</feature>
<comment type="similarity">
    <text evidence="1">Belongs to the DeSI family.</text>
</comment>
<dbReference type="RefSeq" id="XP_013960296.1">
    <property type="nucleotide sequence ID" value="XM_014104821.1"/>
</dbReference>
<keyword evidence="2" id="KW-0645">Protease</keyword>
<dbReference type="InterPro" id="IPR017937">
    <property type="entry name" value="Thioredoxin_CS"/>
</dbReference>
<dbReference type="InterPro" id="IPR011989">
    <property type="entry name" value="ARM-like"/>
</dbReference>
<dbReference type="InterPro" id="IPR042266">
    <property type="entry name" value="PPPDE_sf"/>
</dbReference>
<evidence type="ECO:0000313" key="8">
    <source>
        <dbReference type="Proteomes" id="UP000007115"/>
    </source>
</evidence>
<dbReference type="Gene3D" id="1.25.10.10">
    <property type="entry name" value="Leucine-rich Repeat Variant"/>
    <property type="match status" value="1"/>
</dbReference>
<dbReference type="Pfam" id="PF00085">
    <property type="entry name" value="Thioredoxin"/>
    <property type="match status" value="1"/>
</dbReference>
<dbReference type="Proteomes" id="UP000007115">
    <property type="component" value="Unassembled WGS sequence"/>
</dbReference>
<feature type="domain" description="Thioredoxin" evidence="4">
    <location>
        <begin position="168"/>
        <end position="348"/>
    </location>
</feature>
<dbReference type="PROSITE" id="PS51396">
    <property type="entry name" value="PUL"/>
    <property type="match status" value="1"/>
</dbReference>
<dbReference type="Gene3D" id="3.40.30.10">
    <property type="entry name" value="Glutaredoxin"/>
    <property type="match status" value="1"/>
</dbReference>
<dbReference type="SMART" id="SM01179">
    <property type="entry name" value="DUF862"/>
    <property type="match status" value="1"/>
</dbReference>